<keyword evidence="1" id="KW-0560">Oxidoreductase</keyword>
<dbReference type="RefSeq" id="XP_005101481.1">
    <property type="nucleotide sequence ID" value="XM_005101424.3"/>
</dbReference>
<evidence type="ECO:0000313" key="3">
    <source>
        <dbReference type="Proteomes" id="UP000694888"/>
    </source>
</evidence>
<dbReference type="PRINTS" id="PR00081">
    <property type="entry name" value="GDHRDH"/>
</dbReference>
<name>A0ABM0JU16_APLCA</name>
<dbReference type="InterPro" id="IPR036291">
    <property type="entry name" value="NAD(P)-bd_dom_sf"/>
</dbReference>
<evidence type="ECO:0000256" key="1">
    <source>
        <dbReference type="ARBA" id="ARBA00023002"/>
    </source>
</evidence>
<dbReference type="Pfam" id="PF00106">
    <property type="entry name" value="adh_short"/>
    <property type="match status" value="1"/>
</dbReference>
<evidence type="ECO:0000256" key="2">
    <source>
        <dbReference type="RuleBase" id="RU000363"/>
    </source>
</evidence>
<dbReference type="Gene3D" id="3.40.50.720">
    <property type="entry name" value="NAD(P)-binding Rossmann-like Domain"/>
    <property type="match status" value="1"/>
</dbReference>
<comment type="similarity">
    <text evidence="2">Belongs to the short-chain dehydrogenases/reductases (SDR) family.</text>
</comment>
<reference evidence="4" key="1">
    <citation type="submission" date="2025-08" db="UniProtKB">
        <authorList>
            <consortium name="RefSeq"/>
        </authorList>
    </citation>
    <scope>IDENTIFICATION</scope>
</reference>
<proteinExistence type="inferred from homology"/>
<gene>
    <name evidence="4" type="primary">LOC101861051</name>
</gene>
<organism evidence="3 4">
    <name type="scientific">Aplysia californica</name>
    <name type="common">California sea hare</name>
    <dbReference type="NCBI Taxonomy" id="6500"/>
    <lineage>
        <taxon>Eukaryota</taxon>
        <taxon>Metazoa</taxon>
        <taxon>Spiralia</taxon>
        <taxon>Lophotrochozoa</taxon>
        <taxon>Mollusca</taxon>
        <taxon>Gastropoda</taxon>
        <taxon>Heterobranchia</taxon>
        <taxon>Euthyneura</taxon>
        <taxon>Tectipleura</taxon>
        <taxon>Aplysiida</taxon>
        <taxon>Aplysioidea</taxon>
        <taxon>Aplysiidae</taxon>
        <taxon>Aplysia</taxon>
    </lineage>
</organism>
<protein>
    <submittedName>
        <fullName evidence="4">Dehydrogenase/reductase SDR family member 7</fullName>
    </submittedName>
</protein>
<dbReference type="Proteomes" id="UP000694888">
    <property type="component" value="Unplaced"/>
</dbReference>
<evidence type="ECO:0000313" key="4">
    <source>
        <dbReference type="RefSeq" id="XP_005101481.1"/>
    </source>
</evidence>
<dbReference type="GeneID" id="101861051"/>
<keyword evidence="3" id="KW-1185">Reference proteome</keyword>
<dbReference type="PRINTS" id="PR00080">
    <property type="entry name" value="SDRFAMILY"/>
</dbReference>
<accession>A0ABM0JU16</accession>
<dbReference type="PANTHER" id="PTHR44269">
    <property type="entry name" value="DEHYDROGENASE/REDUCTASE SDR FAMILY MEMBER 7-RELATED"/>
    <property type="match status" value="1"/>
</dbReference>
<dbReference type="InterPro" id="IPR053011">
    <property type="entry name" value="SDR_family_member_7"/>
</dbReference>
<dbReference type="PANTHER" id="PTHR44269:SF1">
    <property type="entry name" value="DEHYDROGENASE_REDUCTASE SDR FAMILY MEMBER 7"/>
    <property type="match status" value="1"/>
</dbReference>
<sequence length="327" mass="35710">MSYLCVLCSLLPLVGYAVVALFVVIVAILLSDADLRLMYAAKFGKQPESLAGKVVWITGASSGIGEHIAYCLAKAGARLVLSARRKDELERVKAACVSLGQVTESDVLVLPLDVVKYETHKEAVQKVLDHFQQIDVLMNNAGRSQRAAWLDVELDVDRDMFETNVLGQVSLTREVLPHMISRKAGLIAVMSSIAGKVGVPMSRSYTGTKHALNGYFGCLATEMSEHNIDVTIICPGPVFSNVTVHAATGKIGETVGRAMDKSEKKMSTERCAQLTCAALANRLYEVWISQNPVLFLAYVGQYMPDLGKWLILKFGVKQIMKMREGGK</sequence>
<dbReference type="InterPro" id="IPR002347">
    <property type="entry name" value="SDR_fam"/>
</dbReference>
<dbReference type="CDD" id="cd05332">
    <property type="entry name" value="11beta-HSD1_like_SDR_c"/>
    <property type="match status" value="1"/>
</dbReference>
<dbReference type="PROSITE" id="PS00061">
    <property type="entry name" value="ADH_SHORT"/>
    <property type="match status" value="1"/>
</dbReference>
<dbReference type="SUPFAM" id="SSF51735">
    <property type="entry name" value="NAD(P)-binding Rossmann-fold domains"/>
    <property type="match status" value="1"/>
</dbReference>
<dbReference type="InterPro" id="IPR020904">
    <property type="entry name" value="Sc_DH/Rdtase_CS"/>
</dbReference>